<feature type="compositionally biased region" description="Acidic residues" evidence="1">
    <location>
        <begin position="84"/>
        <end position="94"/>
    </location>
</feature>
<organism evidence="2 3">
    <name type="scientific">Funneliformis caledonium</name>
    <dbReference type="NCBI Taxonomy" id="1117310"/>
    <lineage>
        <taxon>Eukaryota</taxon>
        <taxon>Fungi</taxon>
        <taxon>Fungi incertae sedis</taxon>
        <taxon>Mucoromycota</taxon>
        <taxon>Glomeromycotina</taxon>
        <taxon>Glomeromycetes</taxon>
        <taxon>Glomerales</taxon>
        <taxon>Glomeraceae</taxon>
        <taxon>Funneliformis</taxon>
    </lineage>
</organism>
<sequence>MHMKTDTTYNDDLMNNEKRILKYFTNFNVRELFPNNFDLTSDNSNNNDDYMNINFSNGGNDNDINIDLADSYLDDNDNNTNVDIVDDNSNDEGS</sequence>
<dbReference type="Proteomes" id="UP000789570">
    <property type="component" value="Unassembled WGS sequence"/>
</dbReference>
<evidence type="ECO:0000313" key="2">
    <source>
        <dbReference type="EMBL" id="CAG8749874.1"/>
    </source>
</evidence>
<evidence type="ECO:0000313" key="3">
    <source>
        <dbReference type="Proteomes" id="UP000789570"/>
    </source>
</evidence>
<dbReference type="AlphaFoldDB" id="A0A9N9IU32"/>
<accession>A0A9N9IU32</accession>
<name>A0A9N9IU32_9GLOM</name>
<comment type="caution">
    <text evidence="2">The sequence shown here is derived from an EMBL/GenBank/DDBJ whole genome shotgun (WGS) entry which is preliminary data.</text>
</comment>
<reference evidence="2" key="1">
    <citation type="submission" date="2021-06" db="EMBL/GenBank/DDBJ databases">
        <authorList>
            <person name="Kallberg Y."/>
            <person name="Tangrot J."/>
            <person name="Rosling A."/>
        </authorList>
    </citation>
    <scope>NUCLEOTIDE SEQUENCE</scope>
    <source>
        <strain evidence="2">UK204</strain>
    </source>
</reference>
<evidence type="ECO:0000256" key="1">
    <source>
        <dbReference type="SAM" id="MobiDB-lite"/>
    </source>
</evidence>
<feature type="region of interest" description="Disordered" evidence="1">
    <location>
        <begin position="75"/>
        <end position="94"/>
    </location>
</feature>
<protein>
    <submittedName>
        <fullName evidence="2">5258_t:CDS:1</fullName>
    </submittedName>
</protein>
<feature type="non-terminal residue" evidence="2">
    <location>
        <position position="94"/>
    </location>
</feature>
<gene>
    <name evidence="2" type="ORF">FCALED_LOCUS16235</name>
</gene>
<dbReference type="EMBL" id="CAJVPQ010017989">
    <property type="protein sequence ID" value="CAG8749874.1"/>
    <property type="molecule type" value="Genomic_DNA"/>
</dbReference>
<keyword evidence="3" id="KW-1185">Reference proteome</keyword>
<proteinExistence type="predicted"/>